<feature type="compositionally biased region" description="Basic and acidic residues" evidence="1">
    <location>
        <begin position="30"/>
        <end position="44"/>
    </location>
</feature>
<reference evidence="2" key="2">
    <citation type="submission" date="2020-05" db="UniProtKB">
        <authorList>
            <consortium name="EnsemblMetazoa"/>
        </authorList>
    </citation>
    <scope>IDENTIFICATION</scope>
    <source>
        <strain evidence="2">maculatus3</strain>
    </source>
</reference>
<dbReference type="VEuPathDB" id="VectorBase:AMAM019459"/>
<keyword evidence="3" id="KW-1185">Reference proteome</keyword>
<feature type="region of interest" description="Disordered" evidence="1">
    <location>
        <begin position="350"/>
        <end position="374"/>
    </location>
</feature>
<sequence length="482" mass="53134">MRPTARPQQFSKSAPNLDKSRATAMSASSSRHEILGKSHDDGLHAIEANRNYSRTNTTTTCSSNDNNNSNINRNRMHHTFQHYHITVPRTVDSNNGVCSSNRRNHAQPSNPHHPHHMHTDNSGRAQSEASVLGAGCCDGGCDDWSGRGNKTTVTTPQDGAVEYDRVFYNNLQQSIENIFSRKESDANEFDYAHSSAGSQCDTMDSYRMSGSRSSDNLTSYWVGQEWTRSKFKRENYLVGGGRESNGVGTDGDSAGESRSSTVSTADTRSVGQLQESFGNLDLSGVSDGGVVVAERPEEECSLVTHAQGEPKSSSRKSSVVTFRPNVDVHGSEYESIAGPYLLWSQSPSPAAIEAGEDSSTNDGRPHDSLRRKFGRTKKKLKLSNLLPFKRTRASGTERNDASNKTNKRRLVHRNNSIYLRRPTAVNSSTTTEQDQLLLIDGETGGVENESPYAMIRRTDNYLIVQSNENYLGSIRRPSDSQN</sequence>
<dbReference type="EnsemblMetazoa" id="AMAM019459-RA">
    <property type="protein sequence ID" value="AMAM019459-PA"/>
    <property type="gene ID" value="AMAM019459"/>
</dbReference>
<reference evidence="3" key="1">
    <citation type="submission" date="2013-09" db="EMBL/GenBank/DDBJ databases">
        <title>The Genome Sequence of Anopheles maculatus species B.</title>
        <authorList>
            <consortium name="The Broad Institute Genomics Platform"/>
            <person name="Neafsey D.E."/>
            <person name="Besansky N."/>
            <person name="Howell P."/>
            <person name="Walton C."/>
            <person name="Young S.K."/>
            <person name="Zeng Q."/>
            <person name="Gargeya S."/>
            <person name="Fitzgerald M."/>
            <person name="Haas B."/>
            <person name="Abouelleil A."/>
            <person name="Allen A.W."/>
            <person name="Alvarado L."/>
            <person name="Arachchi H.M."/>
            <person name="Berlin A.M."/>
            <person name="Chapman S.B."/>
            <person name="Gainer-Dewar J."/>
            <person name="Goldberg J."/>
            <person name="Griggs A."/>
            <person name="Gujja S."/>
            <person name="Hansen M."/>
            <person name="Howarth C."/>
            <person name="Imamovic A."/>
            <person name="Ireland A."/>
            <person name="Larimer J."/>
            <person name="McCowan C."/>
            <person name="Murphy C."/>
            <person name="Pearson M."/>
            <person name="Poon T.W."/>
            <person name="Priest M."/>
            <person name="Roberts A."/>
            <person name="Saif S."/>
            <person name="Shea T."/>
            <person name="Sisk P."/>
            <person name="Sykes S."/>
            <person name="Wortman J."/>
            <person name="Nusbaum C."/>
            <person name="Birren B."/>
        </authorList>
    </citation>
    <scope>NUCLEOTIDE SEQUENCE [LARGE SCALE GENOMIC DNA]</scope>
    <source>
        <strain evidence="3">maculatus3</strain>
    </source>
</reference>
<feature type="region of interest" description="Disordered" evidence="1">
    <location>
        <begin position="99"/>
        <end position="127"/>
    </location>
</feature>
<feature type="region of interest" description="Disordered" evidence="1">
    <location>
        <begin position="237"/>
        <end position="268"/>
    </location>
</feature>
<name>A0A182T4H5_9DIPT</name>
<accession>A0A182T4H5</accession>
<dbReference type="AlphaFoldDB" id="A0A182T4H5"/>
<protein>
    <submittedName>
        <fullName evidence="2">Uncharacterized protein</fullName>
    </submittedName>
</protein>
<evidence type="ECO:0000313" key="3">
    <source>
        <dbReference type="Proteomes" id="UP000075901"/>
    </source>
</evidence>
<feature type="compositionally biased region" description="Polar residues" evidence="1">
    <location>
        <begin position="1"/>
        <end position="14"/>
    </location>
</feature>
<organism evidence="2 3">
    <name type="scientific">Anopheles maculatus</name>
    <dbReference type="NCBI Taxonomy" id="74869"/>
    <lineage>
        <taxon>Eukaryota</taxon>
        <taxon>Metazoa</taxon>
        <taxon>Ecdysozoa</taxon>
        <taxon>Arthropoda</taxon>
        <taxon>Hexapoda</taxon>
        <taxon>Insecta</taxon>
        <taxon>Pterygota</taxon>
        <taxon>Neoptera</taxon>
        <taxon>Endopterygota</taxon>
        <taxon>Diptera</taxon>
        <taxon>Nematocera</taxon>
        <taxon>Culicoidea</taxon>
        <taxon>Culicidae</taxon>
        <taxon>Anophelinae</taxon>
        <taxon>Anopheles</taxon>
        <taxon>Anopheles maculatus group</taxon>
    </lineage>
</organism>
<feature type="compositionally biased region" description="Polar residues" evidence="1">
    <location>
        <begin position="256"/>
        <end position="268"/>
    </location>
</feature>
<feature type="compositionally biased region" description="Polar residues" evidence="1">
    <location>
        <begin position="99"/>
        <end position="110"/>
    </location>
</feature>
<evidence type="ECO:0000256" key="1">
    <source>
        <dbReference type="SAM" id="MobiDB-lite"/>
    </source>
</evidence>
<feature type="region of interest" description="Disordered" evidence="1">
    <location>
        <begin position="1"/>
        <end position="70"/>
    </location>
</feature>
<proteinExistence type="predicted"/>
<evidence type="ECO:0000313" key="2">
    <source>
        <dbReference type="EnsemblMetazoa" id="AMAM019459-PA"/>
    </source>
</evidence>
<feature type="compositionally biased region" description="Low complexity" evidence="1">
    <location>
        <begin position="49"/>
        <end position="70"/>
    </location>
</feature>
<dbReference type="Proteomes" id="UP000075901">
    <property type="component" value="Unassembled WGS sequence"/>
</dbReference>